<dbReference type="SUPFAM" id="SSF54928">
    <property type="entry name" value="RNA-binding domain, RBD"/>
    <property type="match status" value="1"/>
</dbReference>
<reference evidence="2" key="1">
    <citation type="submission" date="2018-11" db="EMBL/GenBank/DDBJ databases">
        <authorList>
            <person name="Grassa J C."/>
        </authorList>
    </citation>
    <scope>NUCLEOTIDE SEQUENCE [LARGE SCALE GENOMIC DNA]</scope>
</reference>
<proteinExistence type="predicted"/>
<sequence length="131" mass="14734">MIQLTQQANAEQAISMLNGSQLGGQSIRLSWGQSPTSKQQDQTQWNGYYWISTGYDAYTYAPPAQDPSMYYGVMLLLDMEIISNLVLTNSHSSDLCYLRDWRVVVSVSEAFGLVFIWLELLMVCGFCALLS</sequence>
<reference evidence="2" key="2">
    <citation type="submission" date="2021-03" db="UniProtKB">
        <authorList>
            <consortium name="EnsemblPlants"/>
        </authorList>
    </citation>
    <scope>IDENTIFICATION</scope>
</reference>
<dbReference type="EnsemblPlants" id="novel_model_180_5bd9a17a.1.5bd9b133">
    <property type="protein sequence ID" value="cds.novel_model_180_5bd9a17a.1.5bd9b133"/>
    <property type="gene ID" value="novel_gene_101_5bd9a17a"/>
</dbReference>
<dbReference type="Gene3D" id="3.30.70.330">
    <property type="match status" value="1"/>
</dbReference>
<keyword evidence="1" id="KW-1133">Transmembrane helix</keyword>
<dbReference type="Gramene" id="novel_model_180_5bd9a17a.1.5bd9b133">
    <property type="protein sequence ID" value="cds.novel_model_180_5bd9a17a.1.5bd9b133"/>
    <property type="gene ID" value="novel_gene_101_5bd9a17a"/>
</dbReference>
<name>A0A803QVA2_CANSA</name>
<dbReference type="InterPro" id="IPR035979">
    <property type="entry name" value="RBD_domain_sf"/>
</dbReference>
<dbReference type="AlphaFoldDB" id="A0A803QVA2"/>
<keyword evidence="1" id="KW-0812">Transmembrane</keyword>
<protein>
    <submittedName>
        <fullName evidence="2">Uncharacterized protein</fullName>
    </submittedName>
</protein>
<keyword evidence="3" id="KW-1185">Reference proteome</keyword>
<keyword evidence="1" id="KW-0472">Membrane</keyword>
<feature type="transmembrane region" description="Helical" evidence="1">
    <location>
        <begin position="110"/>
        <end position="130"/>
    </location>
</feature>
<evidence type="ECO:0000313" key="3">
    <source>
        <dbReference type="Proteomes" id="UP000596661"/>
    </source>
</evidence>
<dbReference type="Proteomes" id="UP000596661">
    <property type="component" value="Chromosome 2"/>
</dbReference>
<accession>A0A803QVA2</accession>
<dbReference type="EMBL" id="UZAU01000091">
    <property type="status" value="NOT_ANNOTATED_CDS"/>
    <property type="molecule type" value="Genomic_DNA"/>
</dbReference>
<dbReference type="InterPro" id="IPR012677">
    <property type="entry name" value="Nucleotide-bd_a/b_plait_sf"/>
</dbReference>
<evidence type="ECO:0000313" key="2">
    <source>
        <dbReference type="EnsemblPlants" id="cds.novel_model_180_5bd9a17a.1.5bd9b133"/>
    </source>
</evidence>
<evidence type="ECO:0000256" key="1">
    <source>
        <dbReference type="SAM" id="Phobius"/>
    </source>
</evidence>
<organism evidence="2 3">
    <name type="scientific">Cannabis sativa</name>
    <name type="common">Hemp</name>
    <name type="synonym">Marijuana</name>
    <dbReference type="NCBI Taxonomy" id="3483"/>
    <lineage>
        <taxon>Eukaryota</taxon>
        <taxon>Viridiplantae</taxon>
        <taxon>Streptophyta</taxon>
        <taxon>Embryophyta</taxon>
        <taxon>Tracheophyta</taxon>
        <taxon>Spermatophyta</taxon>
        <taxon>Magnoliopsida</taxon>
        <taxon>eudicotyledons</taxon>
        <taxon>Gunneridae</taxon>
        <taxon>Pentapetalae</taxon>
        <taxon>rosids</taxon>
        <taxon>fabids</taxon>
        <taxon>Rosales</taxon>
        <taxon>Cannabaceae</taxon>
        <taxon>Cannabis</taxon>
    </lineage>
</organism>
<dbReference type="GO" id="GO:0003676">
    <property type="term" value="F:nucleic acid binding"/>
    <property type="evidence" value="ECO:0007669"/>
    <property type="project" value="InterPro"/>
</dbReference>